<protein>
    <submittedName>
        <fullName evidence="3">Conserved domain protein</fullName>
    </submittedName>
</protein>
<dbReference type="Proteomes" id="UP000267606">
    <property type="component" value="Unassembled WGS sequence"/>
</dbReference>
<accession>A0A183HG00</accession>
<organism evidence="3">
    <name type="scientific">Onchocerca flexuosa</name>
    <dbReference type="NCBI Taxonomy" id="387005"/>
    <lineage>
        <taxon>Eukaryota</taxon>
        <taxon>Metazoa</taxon>
        <taxon>Ecdysozoa</taxon>
        <taxon>Nematoda</taxon>
        <taxon>Chromadorea</taxon>
        <taxon>Rhabditida</taxon>
        <taxon>Spirurina</taxon>
        <taxon>Spiruromorpha</taxon>
        <taxon>Filarioidea</taxon>
        <taxon>Onchocercidae</taxon>
        <taxon>Onchocerca</taxon>
    </lineage>
</organism>
<name>A0A183HG00_9BILA</name>
<dbReference type="AlphaFoldDB" id="A0A183HG00"/>
<reference evidence="1 2" key="2">
    <citation type="submission" date="2018-11" db="EMBL/GenBank/DDBJ databases">
        <authorList>
            <consortium name="Pathogen Informatics"/>
        </authorList>
    </citation>
    <scope>NUCLEOTIDE SEQUENCE [LARGE SCALE GENOMIC DNA]</scope>
</reference>
<sequence length="58" mass="6667">MTVMLVYQMIKRIIFSDADDDNTGICSERDDILVFDINDPIKKRGNKSFDINDDKIIG</sequence>
<dbReference type="WBParaSite" id="OFLC_0000641101-mRNA-1">
    <property type="protein sequence ID" value="OFLC_0000641101-mRNA-1"/>
    <property type="gene ID" value="OFLC_0000641101"/>
</dbReference>
<proteinExistence type="predicted"/>
<gene>
    <name evidence="1" type="ORF">OFLC_LOCUS6411</name>
</gene>
<reference evidence="3" key="1">
    <citation type="submission" date="2016-06" db="UniProtKB">
        <authorList>
            <consortium name="WormBaseParasite"/>
        </authorList>
    </citation>
    <scope>IDENTIFICATION</scope>
</reference>
<keyword evidence="2" id="KW-1185">Reference proteome</keyword>
<evidence type="ECO:0000313" key="2">
    <source>
        <dbReference type="Proteomes" id="UP000267606"/>
    </source>
</evidence>
<dbReference type="EMBL" id="UZAJ01006075">
    <property type="protein sequence ID" value="VDO46476.1"/>
    <property type="molecule type" value="Genomic_DNA"/>
</dbReference>
<evidence type="ECO:0000313" key="1">
    <source>
        <dbReference type="EMBL" id="VDO46476.1"/>
    </source>
</evidence>
<evidence type="ECO:0000313" key="3">
    <source>
        <dbReference type="WBParaSite" id="OFLC_0000641101-mRNA-1"/>
    </source>
</evidence>